<reference evidence="5" key="1">
    <citation type="submission" date="2019-12" db="EMBL/GenBank/DDBJ databases">
        <title>Complete genome of Terracaulis silvestris 0127_4.</title>
        <authorList>
            <person name="Vieira S."/>
            <person name="Riedel T."/>
            <person name="Sproer C."/>
            <person name="Pascual J."/>
            <person name="Boedeker C."/>
            <person name="Overmann J."/>
        </authorList>
    </citation>
    <scope>NUCLEOTIDE SEQUENCE [LARGE SCALE GENOMIC DNA]</scope>
    <source>
        <strain evidence="5">0127_4</strain>
    </source>
</reference>
<dbReference type="InterPro" id="IPR009057">
    <property type="entry name" value="Homeodomain-like_sf"/>
</dbReference>
<dbReference type="GO" id="GO:0043565">
    <property type="term" value="F:sequence-specific DNA binding"/>
    <property type="evidence" value="ECO:0007669"/>
    <property type="project" value="InterPro"/>
</dbReference>
<dbReference type="InterPro" id="IPR018060">
    <property type="entry name" value="HTH_AraC"/>
</dbReference>
<dbReference type="Gene3D" id="3.40.50.880">
    <property type="match status" value="1"/>
</dbReference>
<evidence type="ECO:0000313" key="5">
    <source>
        <dbReference type="Proteomes" id="UP000431269"/>
    </source>
</evidence>
<feature type="domain" description="HTH araC/xylS-type" evidence="3">
    <location>
        <begin position="207"/>
        <end position="304"/>
    </location>
</feature>
<proteinExistence type="predicted"/>
<dbReference type="InterPro" id="IPR002818">
    <property type="entry name" value="DJ-1/PfpI"/>
</dbReference>
<evidence type="ECO:0000259" key="3">
    <source>
        <dbReference type="PROSITE" id="PS01124"/>
    </source>
</evidence>
<keyword evidence="5" id="KW-1185">Reference proteome</keyword>
<dbReference type="InterPro" id="IPR029062">
    <property type="entry name" value="Class_I_gatase-like"/>
</dbReference>
<accession>A0A6I6MM54</accession>
<dbReference type="Pfam" id="PF01965">
    <property type="entry name" value="DJ-1_PfpI"/>
    <property type="match status" value="1"/>
</dbReference>
<evidence type="ECO:0000256" key="2">
    <source>
        <dbReference type="ARBA" id="ARBA00023163"/>
    </source>
</evidence>
<dbReference type="Proteomes" id="UP000431269">
    <property type="component" value="Chromosome"/>
</dbReference>
<dbReference type="CDD" id="cd03137">
    <property type="entry name" value="GATase1_AraC_1"/>
    <property type="match status" value="1"/>
</dbReference>
<dbReference type="Gene3D" id="1.10.10.60">
    <property type="entry name" value="Homeodomain-like"/>
    <property type="match status" value="1"/>
</dbReference>
<gene>
    <name evidence="4" type="primary">cdhR</name>
    <name evidence="4" type="ORF">DSM104635_02610</name>
</gene>
<dbReference type="InterPro" id="IPR052158">
    <property type="entry name" value="INH-QAR"/>
</dbReference>
<dbReference type="SUPFAM" id="SSF52317">
    <property type="entry name" value="Class I glutamine amidotransferase-like"/>
    <property type="match status" value="1"/>
</dbReference>
<evidence type="ECO:0000256" key="1">
    <source>
        <dbReference type="ARBA" id="ARBA00023015"/>
    </source>
</evidence>
<dbReference type="KEGG" id="tsv:DSM104635_02610"/>
<evidence type="ECO:0000313" key="4">
    <source>
        <dbReference type="EMBL" id="QGZ95759.1"/>
    </source>
</evidence>
<dbReference type="PANTHER" id="PTHR43130">
    <property type="entry name" value="ARAC-FAMILY TRANSCRIPTIONAL REGULATOR"/>
    <property type="match status" value="1"/>
</dbReference>
<organism evidence="4 5">
    <name type="scientific">Terricaulis silvestris</name>
    <dbReference type="NCBI Taxonomy" id="2686094"/>
    <lineage>
        <taxon>Bacteria</taxon>
        <taxon>Pseudomonadati</taxon>
        <taxon>Pseudomonadota</taxon>
        <taxon>Alphaproteobacteria</taxon>
        <taxon>Caulobacterales</taxon>
        <taxon>Caulobacteraceae</taxon>
        <taxon>Terricaulis</taxon>
    </lineage>
</organism>
<dbReference type="SUPFAM" id="SSF46689">
    <property type="entry name" value="Homeodomain-like"/>
    <property type="match status" value="2"/>
</dbReference>
<keyword evidence="2" id="KW-0804">Transcription</keyword>
<keyword evidence="1" id="KW-0805">Transcription regulation</keyword>
<dbReference type="EMBL" id="CP047045">
    <property type="protein sequence ID" value="QGZ95759.1"/>
    <property type="molecule type" value="Genomic_DNA"/>
</dbReference>
<dbReference type="AlphaFoldDB" id="A0A6I6MM54"/>
<dbReference type="PROSITE" id="PS01124">
    <property type="entry name" value="HTH_ARAC_FAMILY_2"/>
    <property type="match status" value="1"/>
</dbReference>
<dbReference type="PANTHER" id="PTHR43130:SF3">
    <property type="entry name" value="HTH-TYPE TRANSCRIPTIONAL REGULATOR RV1931C"/>
    <property type="match status" value="1"/>
</dbReference>
<name>A0A6I6MM54_9CAUL</name>
<dbReference type="SMART" id="SM00342">
    <property type="entry name" value="HTH_ARAC"/>
    <property type="match status" value="1"/>
</dbReference>
<dbReference type="GO" id="GO:0003700">
    <property type="term" value="F:DNA-binding transcription factor activity"/>
    <property type="evidence" value="ECO:0007669"/>
    <property type="project" value="InterPro"/>
</dbReference>
<dbReference type="Pfam" id="PF12833">
    <property type="entry name" value="HTH_18"/>
    <property type="match status" value="1"/>
</dbReference>
<sequence length="308" mass="32802">MLFVLFPGFQILDVAGPLSAFEIAAQFAPKAYRLKLAAAKAGMTPSSSGVAMQTEPLKGQSNIDTLVISGGGGTRDALSDATLIASLKRMAPRVRRVTSVCSGAFILAQAGLLDGKSATTHWRRAPQLASMFPNVSVDPDCIYVRDGDVWTSAGVSAGIDLALALIADDLGADVASNVAREMVVYAKRPGGQAQHSALLDLDAPRFAKLNAWMRDHLSDDLSVERLARKAAMSERNFARAYAAETGVTPAKAVERMRAEAARTALARGGGIQDISRKTGFGDPERMRRAFVRLYGAPPAAMRRTLRQA</sequence>
<protein>
    <submittedName>
        <fullName evidence="4">Carnitine catabolism transcriptional activator</fullName>
    </submittedName>
</protein>